<keyword evidence="4" id="KW-0732">Signal</keyword>
<evidence type="ECO:0000256" key="1">
    <source>
        <dbReference type="ARBA" id="ARBA00004418"/>
    </source>
</evidence>
<dbReference type="RefSeq" id="WP_263845328.1">
    <property type="nucleotide sequence ID" value="NZ_JALIEB010000011.1"/>
</dbReference>
<accession>A0ABT3BHG3</accession>
<reference evidence="6 7" key="1">
    <citation type="submission" date="2022-04" db="EMBL/GenBank/DDBJ databases">
        <title>Roseobacter sp. WL0113 is a bacterium isolated from neritic sediment.</title>
        <authorList>
            <person name="Wang L."/>
            <person name="He W."/>
            <person name="Zhang D.-F."/>
        </authorList>
    </citation>
    <scope>NUCLEOTIDE SEQUENCE [LARGE SCALE GENOMIC DNA]</scope>
    <source>
        <strain evidence="6 7">WL0113</strain>
    </source>
</reference>
<dbReference type="InterPro" id="IPR039424">
    <property type="entry name" value="SBP_5"/>
</dbReference>
<dbReference type="NCBIfam" id="TIGR01409">
    <property type="entry name" value="TAT_signal_seq"/>
    <property type="match status" value="1"/>
</dbReference>
<dbReference type="Proteomes" id="UP001208690">
    <property type="component" value="Unassembled WGS sequence"/>
</dbReference>
<dbReference type="InterPro" id="IPR030678">
    <property type="entry name" value="Peptide/Ni-bd"/>
</dbReference>
<evidence type="ECO:0000259" key="5">
    <source>
        <dbReference type="Pfam" id="PF00496"/>
    </source>
</evidence>
<dbReference type="InterPro" id="IPR006311">
    <property type="entry name" value="TAT_signal"/>
</dbReference>
<comment type="caution">
    <text evidence="6">The sequence shown here is derived from an EMBL/GenBank/DDBJ whole genome shotgun (WGS) entry which is preliminary data.</text>
</comment>
<dbReference type="SUPFAM" id="SSF53850">
    <property type="entry name" value="Periplasmic binding protein-like II"/>
    <property type="match status" value="1"/>
</dbReference>
<evidence type="ECO:0000313" key="6">
    <source>
        <dbReference type="EMBL" id="MCV3273013.1"/>
    </source>
</evidence>
<name>A0ABT3BHG3_9RHOB</name>
<sequence>MNNELEHLSTRVVKGLMTRRDFIGRAAALGVTAAVANSMLANAARAEGPVRGGTLKLGAQGGESTNTQDPALTASEVPLNNLRHWGETLVDVGADGSLEMRMAESVEGSADAKQWVFKIRKGIPFSNGKDMTPEDVMLTMQRHSNEDSQSGALGIMRGIEDMKVDGDNFIVTLTAGNADLPYLMADYHLMIQPGGGMDDPAAGIGTGPYTIEFDEPGVRHGFKRRDDYWDAENRGFAEFTEQLVLNDATARTAALQSGQVHMINRVEPKVAGLLDRAPNLSVKSVAGRGHYVFIMHVDTAPFDNNELRLALKYAINRQEMVDKILRGYGSIGNDFPINESYPLFDATIPQREHDLAKAAEHYEKSGHDGSPIILRTADGAFPGAVDAAALFQQSAQAAGIPLEIKREPDDGYWSEVWNVQPFCASYWGGRPVQDQMYSTAYLSSADWNDTRFKRPEFDEMLLAARAEIDETKRKAIYSDMAVMLRDEGGLILPMFNDFVGAIASNVGGWIDDPNGSLMNNKAPIKCWLTDA</sequence>
<dbReference type="InterPro" id="IPR019546">
    <property type="entry name" value="TAT_signal_bac_arc"/>
</dbReference>
<keyword evidence="3" id="KW-0813">Transport</keyword>
<protein>
    <submittedName>
        <fullName evidence="6">ABC transporter substrate-binding protein</fullName>
    </submittedName>
</protein>
<keyword evidence="7" id="KW-1185">Reference proteome</keyword>
<gene>
    <name evidence="6" type="ORF">MUB52_16385</name>
</gene>
<dbReference type="InterPro" id="IPR000914">
    <property type="entry name" value="SBP_5_dom"/>
</dbReference>
<evidence type="ECO:0000256" key="4">
    <source>
        <dbReference type="ARBA" id="ARBA00022729"/>
    </source>
</evidence>
<dbReference type="EMBL" id="JALIEB010000011">
    <property type="protein sequence ID" value="MCV3273013.1"/>
    <property type="molecule type" value="Genomic_DNA"/>
</dbReference>
<organism evidence="6 7">
    <name type="scientific">Roseobacter sinensis</name>
    <dbReference type="NCBI Taxonomy" id="2931391"/>
    <lineage>
        <taxon>Bacteria</taxon>
        <taxon>Pseudomonadati</taxon>
        <taxon>Pseudomonadota</taxon>
        <taxon>Alphaproteobacteria</taxon>
        <taxon>Rhodobacterales</taxon>
        <taxon>Roseobacteraceae</taxon>
        <taxon>Roseobacter</taxon>
    </lineage>
</organism>
<dbReference type="Gene3D" id="3.40.190.10">
    <property type="entry name" value="Periplasmic binding protein-like II"/>
    <property type="match status" value="1"/>
</dbReference>
<evidence type="ECO:0000313" key="7">
    <source>
        <dbReference type="Proteomes" id="UP001208690"/>
    </source>
</evidence>
<proteinExistence type="inferred from homology"/>
<dbReference type="PIRSF" id="PIRSF002741">
    <property type="entry name" value="MppA"/>
    <property type="match status" value="1"/>
</dbReference>
<evidence type="ECO:0000256" key="3">
    <source>
        <dbReference type="ARBA" id="ARBA00022448"/>
    </source>
</evidence>
<dbReference type="Gene3D" id="3.10.105.10">
    <property type="entry name" value="Dipeptide-binding Protein, Domain 3"/>
    <property type="match status" value="1"/>
</dbReference>
<dbReference type="PROSITE" id="PS51318">
    <property type="entry name" value="TAT"/>
    <property type="match status" value="1"/>
</dbReference>
<comment type="subcellular location">
    <subcellularLocation>
        <location evidence="1">Periplasm</location>
    </subcellularLocation>
</comment>
<feature type="domain" description="Solute-binding protein family 5" evidence="5">
    <location>
        <begin position="99"/>
        <end position="448"/>
    </location>
</feature>
<dbReference type="PANTHER" id="PTHR30290">
    <property type="entry name" value="PERIPLASMIC BINDING COMPONENT OF ABC TRANSPORTER"/>
    <property type="match status" value="1"/>
</dbReference>
<comment type="similarity">
    <text evidence="2">Belongs to the bacterial solute-binding protein 5 family.</text>
</comment>
<dbReference type="PANTHER" id="PTHR30290:SF10">
    <property type="entry name" value="PERIPLASMIC OLIGOPEPTIDE-BINDING PROTEIN-RELATED"/>
    <property type="match status" value="1"/>
</dbReference>
<dbReference type="Gene3D" id="3.90.76.10">
    <property type="entry name" value="Dipeptide-binding Protein, Domain 1"/>
    <property type="match status" value="1"/>
</dbReference>
<dbReference type="Pfam" id="PF00496">
    <property type="entry name" value="SBP_bac_5"/>
    <property type="match status" value="1"/>
</dbReference>
<evidence type="ECO:0000256" key="2">
    <source>
        <dbReference type="ARBA" id="ARBA00005695"/>
    </source>
</evidence>
<dbReference type="CDD" id="cd08503">
    <property type="entry name" value="PBP2_NikA_DppA_OppA_like_17"/>
    <property type="match status" value="1"/>
</dbReference>